<keyword evidence="2" id="KW-1185">Reference proteome</keyword>
<dbReference type="OrthoDB" id="321954at2"/>
<protein>
    <submittedName>
        <fullName evidence="1">Uncharacterized protein</fullName>
    </submittedName>
</protein>
<dbReference type="RefSeq" id="WP_093256391.1">
    <property type="nucleotide sequence ID" value="NZ_FNQM01000031.1"/>
</dbReference>
<dbReference type="AlphaFoldDB" id="A0A1H4FXN5"/>
<reference evidence="1 2" key="1">
    <citation type="submission" date="2016-10" db="EMBL/GenBank/DDBJ databases">
        <authorList>
            <person name="de Groot N.N."/>
        </authorList>
    </citation>
    <scope>NUCLEOTIDE SEQUENCE [LARGE SCALE GENOMIC DNA]</scope>
    <source>
        <strain evidence="1 2">DSM 15345</strain>
    </source>
</reference>
<evidence type="ECO:0000313" key="2">
    <source>
        <dbReference type="Proteomes" id="UP000198703"/>
    </source>
</evidence>
<evidence type="ECO:0000313" key="1">
    <source>
        <dbReference type="EMBL" id="SEB02119.1"/>
    </source>
</evidence>
<name>A0A1H4FXN5_9RHOB</name>
<accession>A0A1H4FXN5</accession>
<dbReference type="STRING" id="89524.SAMN05444370_1317"/>
<gene>
    <name evidence="1" type="ORF">SAMN05444370_1317</name>
</gene>
<sequence>MTSALDRDKREDTARAELVADLHALLVAHAQAGVGLSLEEWRVVLNAHAGAFSVRRAWFRETTERQLARMAGGIFDDDPARNGPLANKIAALPLPQRIAVLDTVDRYWLGRTWHLVSAEDLADFGVVFAESGHEKIRAARARGTGAPGR</sequence>
<dbReference type="Proteomes" id="UP000198703">
    <property type="component" value="Unassembled WGS sequence"/>
</dbReference>
<organism evidence="1 2">
    <name type="scientific">Rubrimonas cliftonensis</name>
    <dbReference type="NCBI Taxonomy" id="89524"/>
    <lineage>
        <taxon>Bacteria</taxon>
        <taxon>Pseudomonadati</taxon>
        <taxon>Pseudomonadota</taxon>
        <taxon>Alphaproteobacteria</taxon>
        <taxon>Rhodobacterales</taxon>
        <taxon>Paracoccaceae</taxon>
        <taxon>Rubrimonas</taxon>
    </lineage>
</organism>
<dbReference type="EMBL" id="FNQM01000031">
    <property type="protein sequence ID" value="SEB02119.1"/>
    <property type="molecule type" value="Genomic_DNA"/>
</dbReference>
<proteinExistence type="predicted"/>